<dbReference type="Pfam" id="PF12698">
    <property type="entry name" value="ABC2_membrane_3"/>
    <property type="match status" value="1"/>
</dbReference>
<comment type="subcellular location">
    <subcellularLocation>
        <location evidence="1">Membrane</location>
        <topology evidence="1">Multi-pass membrane protein</topology>
    </subcellularLocation>
</comment>
<feature type="domain" description="ABC-2 type transporter transmembrane" evidence="6">
    <location>
        <begin position="48"/>
        <end position="190"/>
    </location>
</feature>
<proteinExistence type="predicted"/>
<feature type="transmembrane region" description="Helical" evidence="5">
    <location>
        <begin position="92"/>
        <end position="114"/>
    </location>
</feature>
<comment type="caution">
    <text evidence="7">The sequence shown here is derived from an EMBL/GenBank/DDBJ whole genome shotgun (WGS) entry which is preliminary data.</text>
</comment>
<evidence type="ECO:0000256" key="2">
    <source>
        <dbReference type="ARBA" id="ARBA00022692"/>
    </source>
</evidence>
<keyword evidence="3 5" id="KW-1133">Transmembrane helix</keyword>
<dbReference type="InterPro" id="IPR013525">
    <property type="entry name" value="ABC2_TM"/>
</dbReference>
<reference evidence="7 8" key="1">
    <citation type="journal article" date="2019" name="Int. J. Syst. Evol. Microbiol.">
        <title>The Global Catalogue of Microorganisms (GCM) 10K type strain sequencing project: providing services to taxonomists for standard genome sequencing and annotation.</title>
        <authorList>
            <consortium name="The Broad Institute Genomics Platform"/>
            <consortium name="The Broad Institute Genome Sequencing Center for Infectious Disease"/>
            <person name="Wu L."/>
            <person name="Ma J."/>
        </authorList>
    </citation>
    <scope>NUCLEOTIDE SEQUENCE [LARGE SCALE GENOMIC DNA]</scope>
    <source>
        <strain evidence="7 8">JCM 16009</strain>
    </source>
</reference>
<gene>
    <name evidence="7" type="ORF">GCM10009836_71040</name>
</gene>
<dbReference type="RefSeq" id="WP_344427717.1">
    <property type="nucleotide sequence ID" value="NZ_BAAAQK010000029.1"/>
</dbReference>
<evidence type="ECO:0000256" key="4">
    <source>
        <dbReference type="ARBA" id="ARBA00023136"/>
    </source>
</evidence>
<evidence type="ECO:0000256" key="3">
    <source>
        <dbReference type="ARBA" id="ARBA00022989"/>
    </source>
</evidence>
<dbReference type="Proteomes" id="UP001500449">
    <property type="component" value="Unassembled WGS sequence"/>
</dbReference>
<dbReference type="EMBL" id="BAAAQK010000029">
    <property type="protein sequence ID" value="GAA1879456.1"/>
    <property type="molecule type" value="Genomic_DNA"/>
</dbReference>
<keyword evidence="2 5" id="KW-0812">Transmembrane</keyword>
<feature type="transmembrane region" description="Helical" evidence="5">
    <location>
        <begin position="48"/>
        <end position="71"/>
    </location>
</feature>
<organism evidence="7 8">
    <name type="scientific">Pseudonocardia ailaonensis</name>
    <dbReference type="NCBI Taxonomy" id="367279"/>
    <lineage>
        <taxon>Bacteria</taxon>
        <taxon>Bacillati</taxon>
        <taxon>Actinomycetota</taxon>
        <taxon>Actinomycetes</taxon>
        <taxon>Pseudonocardiales</taxon>
        <taxon>Pseudonocardiaceae</taxon>
        <taxon>Pseudonocardia</taxon>
    </lineage>
</organism>
<name>A0ABN2NP39_9PSEU</name>
<feature type="transmembrane region" description="Helical" evidence="5">
    <location>
        <begin position="206"/>
        <end position="226"/>
    </location>
</feature>
<sequence>MNRVAALTFAELKLIVRNRTLLVSTLIIPLGLGLFITFTGGVRDAGPYLLAMQLVFVLGMGIYVSATQTLVARRQSQVLKRLRTSGISDSGLVTATIAPTAILALVQFVVFAIFDVAAGVPLPSSPWLILLALVGGLALVITAALATTIVTPAAERAQITTLPLFFVMIGTGIVLAILPLEGWFQALALLPGGMIGTFVQASFGGGFPLLALVSLVLWPVLFGMLARRHFRWDARA</sequence>
<evidence type="ECO:0000259" key="6">
    <source>
        <dbReference type="Pfam" id="PF12698"/>
    </source>
</evidence>
<evidence type="ECO:0000313" key="8">
    <source>
        <dbReference type="Proteomes" id="UP001500449"/>
    </source>
</evidence>
<evidence type="ECO:0000256" key="1">
    <source>
        <dbReference type="ARBA" id="ARBA00004141"/>
    </source>
</evidence>
<keyword evidence="8" id="KW-1185">Reference proteome</keyword>
<keyword evidence="4 5" id="KW-0472">Membrane</keyword>
<feature type="transmembrane region" description="Helical" evidence="5">
    <location>
        <begin position="126"/>
        <end position="150"/>
    </location>
</feature>
<feature type="transmembrane region" description="Helical" evidence="5">
    <location>
        <begin position="21"/>
        <end position="42"/>
    </location>
</feature>
<protein>
    <submittedName>
        <fullName evidence="7">ABC transporter permease</fullName>
    </submittedName>
</protein>
<evidence type="ECO:0000313" key="7">
    <source>
        <dbReference type="EMBL" id="GAA1879456.1"/>
    </source>
</evidence>
<feature type="transmembrane region" description="Helical" evidence="5">
    <location>
        <begin position="162"/>
        <end position="186"/>
    </location>
</feature>
<accession>A0ABN2NP39</accession>
<evidence type="ECO:0000256" key="5">
    <source>
        <dbReference type="SAM" id="Phobius"/>
    </source>
</evidence>